<reference evidence="2" key="1">
    <citation type="submission" date="2021-03" db="EMBL/GenBank/DDBJ databases">
        <authorList>
            <person name="Kanchanasin P."/>
            <person name="Saeng-In P."/>
            <person name="Phongsopitanun W."/>
            <person name="Yuki M."/>
            <person name="Kudo T."/>
            <person name="Ohkuma M."/>
            <person name="Tanasupawat S."/>
        </authorList>
    </citation>
    <scope>NUCLEOTIDE SEQUENCE</scope>
    <source>
        <strain evidence="2">GKU 128</strain>
    </source>
</reference>
<dbReference type="EMBL" id="JAGEOJ010000008">
    <property type="protein sequence ID" value="MBO2449611.1"/>
    <property type="molecule type" value="Genomic_DNA"/>
</dbReference>
<dbReference type="Pfam" id="PF07883">
    <property type="entry name" value="Cupin_2"/>
    <property type="match status" value="1"/>
</dbReference>
<name>A0A939PJB5_9ACTN</name>
<dbReference type="PANTHER" id="PTHR36440:SF1">
    <property type="entry name" value="PUTATIVE (AFU_ORTHOLOGUE AFUA_8G07350)-RELATED"/>
    <property type="match status" value="1"/>
</dbReference>
<gene>
    <name evidence="2" type="ORF">J4573_21095</name>
</gene>
<dbReference type="InterPro" id="IPR014710">
    <property type="entry name" value="RmlC-like_jellyroll"/>
</dbReference>
<dbReference type="PANTHER" id="PTHR36440">
    <property type="entry name" value="PUTATIVE (AFU_ORTHOLOGUE AFUA_8G07350)-RELATED"/>
    <property type="match status" value="1"/>
</dbReference>
<dbReference type="RefSeq" id="WP_208257489.1">
    <property type="nucleotide sequence ID" value="NZ_JAGEOJ010000008.1"/>
</dbReference>
<proteinExistence type="predicted"/>
<comment type="caution">
    <text evidence="2">The sequence shown here is derived from an EMBL/GenBank/DDBJ whole genome shotgun (WGS) entry which is preliminary data.</text>
</comment>
<dbReference type="InterPro" id="IPR013096">
    <property type="entry name" value="Cupin_2"/>
</dbReference>
<dbReference type="AlphaFoldDB" id="A0A939PJB5"/>
<sequence>MSYVDHTGEISAVLRTADDIKSLTYPNGTTTVFTAPGSATMGQFGLFEWNMVAQSSRSGGHFHKTFSESFYIVSGQVELFNGEKWATANPGDFFYVPMGGVHGFCNPAEAEAKMLVLFAPAPPREKYFEALAEIRESGRTLTDEEWTALYAEHDQYMV</sequence>
<keyword evidence="3" id="KW-1185">Reference proteome</keyword>
<accession>A0A939PJB5</accession>
<dbReference type="InterPro" id="IPR011051">
    <property type="entry name" value="RmlC_Cupin_sf"/>
</dbReference>
<dbReference type="Proteomes" id="UP000669179">
    <property type="component" value="Unassembled WGS sequence"/>
</dbReference>
<dbReference type="InterPro" id="IPR053146">
    <property type="entry name" value="QDO-like"/>
</dbReference>
<dbReference type="SUPFAM" id="SSF51182">
    <property type="entry name" value="RmlC-like cupins"/>
    <property type="match status" value="1"/>
</dbReference>
<evidence type="ECO:0000313" key="2">
    <source>
        <dbReference type="EMBL" id="MBO2449611.1"/>
    </source>
</evidence>
<evidence type="ECO:0000259" key="1">
    <source>
        <dbReference type="Pfam" id="PF07883"/>
    </source>
</evidence>
<organism evidence="2 3">
    <name type="scientific">Actinomadura barringtoniae</name>
    <dbReference type="NCBI Taxonomy" id="1427535"/>
    <lineage>
        <taxon>Bacteria</taxon>
        <taxon>Bacillati</taxon>
        <taxon>Actinomycetota</taxon>
        <taxon>Actinomycetes</taxon>
        <taxon>Streptosporangiales</taxon>
        <taxon>Thermomonosporaceae</taxon>
        <taxon>Actinomadura</taxon>
    </lineage>
</organism>
<feature type="domain" description="Cupin type-2" evidence="1">
    <location>
        <begin position="55"/>
        <end position="118"/>
    </location>
</feature>
<evidence type="ECO:0000313" key="3">
    <source>
        <dbReference type="Proteomes" id="UP000669179"/>
    </source>
</evidence>
<dbReference type="Gene3D" id="2.60.120.10">
    <property type="entry name" value="Jelly Rolls"/>
    <property type="match status" value="1"/>
</dbReference>
<protein>
    <submittedName>
        <fullName evidence="2">Cupin domain-containing protein</fullName>
    </submittedName>
</protein>